<evidence type="ECO:0000313" key="2">
    <source>
        <dbReference type="Proteomes" id="UP000630528"/>
    </source>
</evidence>
<dbReference type="RefSeq" id="WP_201176401.1">
    <property type="nucleotide sequence ID" value="NZ_JAEPWM010000011.1"/>
</dbReference>
<evidence type="ECO:0008006" key="3">
    <source>
        <dbReference type="Google" id="ProtNLM"/>
    </source>
</evidence>
<dbReference type="EMBL" id="JAEPWM010000011">
    <property type="protein sequence ID" value="MBK6008677.1"/>
    <property type="molecule type" value="Genomic_DNA"/>
</dbReference>
<sequence>MSKVSRTALALRQVPLRPGMTLVTMDSEEHEFHARYLIERHAAEGSDKLGIPFPEPRRVVSLHAGTPRSFEQIRLLAELCAAGRKEPRGLERRHIGRQGFDPCRDEGIGAVLGELTGSTKALVCFEQPVSDPLPNHVIEGLTRFKQLAVSAASHIVVFTKRVSAPSRLQLERLADEVIDVEACEPEAGARHSFHIRWHGALHLDGLNHGTVMCSVRVAQDRYVYKADPFVAKDLSGRVMWMLRCEGWQLEAIAKLVGVNRSTVKRRLDQMPPTRELDLAEGWLERYRDALDLPGAEAI</sequence>
<organism evidence="1 2">
    <name type="scientific">Ramlibacter ginsenosidimutans</name>
    <dbReference type="NCBI Taxonomy" id="502333"/>
    <lineage>
        <taxon>Bacteria</taxon>
        <taxon>Pseudomonadati</taxon>
        <taxon>Pseudomonadota</taxon>
        <taxon>Betaproteobacteria</taxon>
        <taxon>Burkholderiales</taxon>
        <taxon>Comamonadaceae</taxon>
        <taxon>Ramlibacter</taxon>
    </lineage>
</organism>
<comment type="caution">
    <text evidence="1">The sequence shown here is derived from an EMBL/GenBank/DDBJ whole genome shotgun (WGS) entry which is preliminary data.</text>
</comment>
<reference evidence="1" key="2">
    <citation type="submission" date="2021-01" db="EMBL/GenBank/DDBJ databases">
        <authorList>
            <person name="Kang M."/>
        </authorList>
    </citation>
    <scope>NUCLEOTIDE SEQUENCE</scope>
    <source>
        <strain evidence="1">KACC 17527</strain>
    </source>
</reference>
<accession>A0A934TXX5</accession>
<dbReference type="Proteomes" id="UP000630528">
    <property type="component" value="Unassembled WGS sequence"/>
</dbReference>
<protein>
    <recommendedName>
        <fullName evidence="3">Helix-turn-helix domain-containing protein</fullName>
    </recommendedName>
</protein>
<proteinExistence type="predicted"/>
<dbReference type="AlphaFoldDB" id="A0A934TXX5"/>
<keyword evidence="2" id="KW-1185">Reference proteome</keyword>
<name>A0A934TXX5_9BURK</name>
<evidence type="ECO:0000313" key="1">
    <source>
        <dbReference type="EMBL" id="MBK6008677.1"/>
    </source>
</evidence>
<reference evidence="1" key="1">
    <citation type="journal article" date="2012" name="J. Microbiol. Biotechnol.">
        <title>Ramlibacter ginsenosidimutans sp. nov., with ginsenoside-converting activity.</title>
        <authorList>
            <person name="Wang L."/>
            <person name="An D.S."/>
            <person name="Kim S.G."/>
            <person name="Jin F.X."/>
            <person name="Kim S.C."/>
            <person name="Lee S.T."/>
            <person name="Im W.T."/>
        </authorList>
    </citation>
    <scope>NUCLEOTIDE SEQUENCE</scope>
    <source>
        <strain evidence="1">KACC 17527</strain>
    </source>
</reference>
<gene>
    <name evidence="1" type="ORF">JJB11_21460</name>
</gene>